<dbReference type="Gene3D" id="3.30.1330.230">
    <property type="match status" value="1"/>
</dbReference>
<organism evidence="2 3">
    <name type="scientific">Neptunomonas concharum</name>
    <dbReference type="NCBI Taxonomy" id="1031538"/>
    <lineage>
        <taxon>Bacteria</taxon>
        <taxon>Pseudomonadati</taxon>
        <taxon>Pseudomonadota</taxon>
        <taxon>Gammaproteobacteria</taxon>
        <taxon>Oceanospirillales</taxon>
        <taxon>Oceanospirillaceae</taxon>
        <taxon>Neptunomonas</taxon>
    </lineage>
</organism>
<dbReference type="GO" id="GO:0016740">
    <property type="term" value="F:transferase activity"/>
    <property type="evidence" value="ECO:0007669"/>
    <property type="project" value="UniProtKB-KW"/>
</dbReference>
<keyword evidence="2" id="KW-0687">Ribonucleoprotein</keyword>
<protein>
    <submittedName>
        <fullName evidence="2">30s ribosomal protein S12 methylthiotransferase accessory protein YcaO</fullName>
    </submittedName>
</protein>
<dbReference type="InterPro" id="IPR041080">
    <property type="entry name" value="YcaO_C"/>
</dbReference>
<name>A0A5P1R9M9_9GAMM</name>
<dbReference type="OrthoDB" id="9761274at2"/>
<dbReference type="InterPro" id="IPR003776">
    <property type="entry name" value="YcaO-like_dom"/>
</dbReference>
<feature type="domain" description="YcaO" evidence="1">
    <location>
        <begin position="59"/>
        <end position="427"/>
    </location>
</feature>
<dbReference type="Pfam" id="PF02624">
    <property type="entry name" value="YcaO"/>
    <property type="match status" value="1"/>
</dbReference>
<evidence type="ECO:0000259" key="1">
    <source>
        <dbReference type="PROSITE" id="PS51664"/>
    </source>
</evidence>
<proteinExistence type="predicted"/>
<dbReference type="EMBL" id="CP043869">
    <property type="protein sequence ID" value="QEQ96344.1"/>
    <property type="molecule type" value="Genomic_DNA"/>
</dbReference>
<dbReference type="NCBIfam" id="TIGR00702">
    <property type="entry name" value="YcaO-type kinase domain"/>
    <property type="match status" value="1"/>
</dbReference>
<dbReference type="Proteomes" id="UP000324760">
    <property type="component" value="Chromosome"/>
</dbReference>
<sequence>MTVTIEHSAILEEDAIKVMSLRLRHLGFEVEEGEWLNPLPDIWSVQIRDKSVPWLRARGKGMTQSAALVSAYGEFFERLSCNYFFKDLFLGQTIAHSSFVHYPDERWFPFSSEVIPEGLLDEATLSHYNMDEELTASMLVDTNSGNAARGICALPFIRQKTGETVWFPVNILSNLYASNGMAAGSSEYEAKVNAISEIFERHIKITILSAGISLPKIPYDVLQGYPKVLSVVDRLRSEGFVVYVLDASLGGKFPLVNVTLLNPEDGGCIASFGAHPKFAVAFERAVTELLQSRKLSQLSGFAEPSLDLQRVADQHNLEKHVADSSGVVSWELLSSDADYPFVEWNVEGGPREEFEHLCYLIHKVDMDIYIADYQHLGVPCCRVVVPGMSEVYPVEKLIKDNNNAGAPFRVEVFELSSLNYSALAELSRQLDLLGLKDELEVAKLVGVQVSRGEVLYGFRVVELKLLLSLALNERKKALEICKRILCMQDLSAEKSKLYRCLCNVLAFKCVVNIADTAYEYVLDDLYGADVLEKARAMCGGKDVFAGFKSINMNLDGLKGHKSVLEKYMSLQELKGTK</sequence>
<keyword evidence="2" id="KW-0808">Transferase</keyword>
<reference evidence="2 3" key="1">
    <citation type="journal article" date="2019" name="Biochem. Eng. J.">
        <title>Metabolic engineering of the marine bacteria Neptunomonas concharum for the production of acetoin and meso-2,3-butanediol from acetate.</title>
        <authorList>
            <person name="Li W."/>
            <person name="Pu N."/>
            <person name="Liu C.-X."/>
            <person name="Yuan Q.-P."/>
            <person name="Li Z.-J."/>
        </authorList>
    </citation>
    <scope>NUCLEOTIDE SEQUENCE [LARGE SCALE GENOMIC DNA]</scope>
    <source>
        <strain evidence="2 3">JCM17730</strain>
    </source>
</reference>
<dbReference type="AlphaFoldDB" id="A0A5P1R9M9"/>
<dbReference type="Gene3D" id="3.30.160.660">
    <property type="match status" value="1"/>
</dbReference>
<dbReference type="PANTHER" id="PTHR37809">
    <property type="entry name" value="RIBOSOMAL PROTEIN S12 METHYLTHIOTRANSFERASE ACCESSORY FACTOR YCAO"/>
    <property type="match status" value="1"/>
</dbReference>
<dbReference type="KEGG" id="ncu:F0U83_06300"/>
<dbReference type="GO" id="GO:0005840">
    <property type="term" value="C:ribosome"/>
    <property type="evidence" value="ECO:0007669"/>
    <property type="project" value="UniProtKB-KW"/>
</dbReference>
<dbReference type="RefSeq" id="WP_138988723.1">
    <property type="nucleotide sequence ID" value="NZ_CP043869.1"/>
</dbReference>
<evidence type="ECO:0000313" key="3">
    <source>
        <dbReference type="Proteomes" id="UP000324760"/>
    </source>
</evidence>
<dbReference type="NCBIfam" id="NF040716">
    <property type="entry name" value="YcaO_for_S12"/>
    <property type="match status" value="1"/>
</dbReference>
<dbReference type="PROSITE" id="PS51664">
    <property type="entry name" value="YCAO"/>
    <property type="match status" value="1"/>
</dbReference>
<gene>
    <name evidence="2" type="ORF">F0U83_06300</name>
</gene>
<accession>A0A5P1R9M9</accession>
<dbReference type="PANTHER" id="PTHR37809:SF1">
    <property type="entry name" value="RIBOSOMAL PROTEIN S12 METHYLTHIOTRANSFERASE ACCESSORY FACTOR YCAO"/>
    <property type="match status" value="1"/>
</dbReference>
<keyword evidence="3" id="KW-1185">Reference proteome</keyword>
<dbReference type="Pfam" id="PF18381">
    <property type="entry name" value="YcaO_C"/>
    <property type="match status" value="1"/>
</dbReference>
<evidence type="ECO:0000313" key="2">
    <source>
        <dbReference type="EMBL" id="QEQ96344.1"/>
    </source>
</evidence>
<keyword evidence="2" id="KW-0689">Ribosomal protein</keyword>